<dbReference type="EMBL" id="AUZY01012606">
    <property type="protein sequence ID" value="EQD29009.1"/>
    <property type="molecule type" value="Genomic_DNA"/>
</dbReference>
<dbReference type="SUPFAM" id="SSF48576">
    <property type="entry name" value="Terpenoid synthases"/>
    <property type="match status" value="1"/>
</dbReference>
<keyword evidence="3" id="KW-0808">Transferase</keyword>
<evidence type="ECO:0000256" key="4">
    <source>
        <dbReference type="ARBA" id="ARBA00022723"/>
    </source>
</evidence>
<dbReference type="PANTHER" id="PTHR12001">
    <property type="entry name" value="GERANYLGERANYL PYROPHOSPHATE SYNTHASE"/>
    <property type="match status" value="1"/>
</dbReference>
<keyword evidence="5" id="KW-0460">Magnesium</keyword>
<reference evidence="6" key="2">
    <citation type="journal article" date="2014" name="ISME J.">
        <title>Microbial stratification in low pH oxic and suboxic macroscopic growths along an acid mine drainage.</title>
        <authorList>
            <person name="Mendez-Garcia C."/>
            <person name="Mesa V."/>
            <person name="Sprenger R.R."/>
            <person name="Richter M."/>
            <person name="Diez M.S."/>
            <person name="Solano J."/>
            <person name="Bargiela R."/>
            <person name="Golyshina O.V."/>
            <person name="Manteca A."/>
            <person name="Ramos J.L."/>
            <person name="Gallego J.R."/>
            <person name="Llorente I."/>
            <person name="Martins Dos Santos V.A."/>
            <person name="Jensen O.N."/>
            <person name="Pelaez A.I."/>
            <person name="Sanchez J."/>
            <person name="Ferrer M."/>
        </authorList>
    </citation>
    <scope>NUCLEOTIDE SEQUENCE</scope>
</reference>
<evidence type="ECO:0000256" key="5">
    <source>
        <dbReference type="ARBA" id="ARBA00022842"/>
    </source>
</evidence>
<accession>T0ZJT9</accession>
<dbReference type="InterPro" id="IPR008949">
    <property type="entry name" value="Isoprenoid_synthase_dom_sf"/>
</dbReference>
<dbReference type="AlphaFoldDB" id="T0ZJT9"/>
<reference evidence="6" key="1">
    <citation type="submission" date="2013-08" db="EMBL/GenBank/DDBJ databases">
        <authorList>
            <person name="Mendez C."/>
            <person name="Richter M."/>
            <person name="Ferrer M."/>
            <person name="Sanchez J."/>
        </authorList>
    </citation>
    <scope>NUCLEOTIDE SEQUENCE</scope>
</reference>
<feature type="non-terminal residue" evidence="6">
    <location>
        <position position="1"/>
    </location>
</feature>
<dbReference type="PANTHER" id="PTHR12001:SF85">
    <property type="entry name" value="SHORT CHAIN ISOPRENYL DIPHOSPHATE SYNTHASE"/>
    <property type="match status" value="1"/>
</dbReference>
<gene>
    <name evidence="6" type="ORF">B1B_18799</name>
</gene>
<dbReference type="GO" id="GO:0008299">
    <property type="term" value="P:isoprenoid biosynthetic process"/>
    <property type="evidence" value="ECO:0007669"/>
    <property type="project" value="InterPro"/>
</dbReference>
<dbReference type="InterPro" id="IPR033749">
    <property type="entry name" value="Polyprenyl_synt_CS"/>
</dbReference>
<dbReference type="GO" id="GO:0004659">
    <property type="term" value="F:prenyltransferase activity"/>
    <property type="evidence" value="ECO:0007669"/>
    <property type="project" value="InterPro"/>
</dbReference>
<comment type="caution">
    <text evidence="6">The sequence shown here is derived from an EMBL/GenBank/DDBJ whole genome shotgun (WGS) entry which is preliminary data.</text>
</comment>
<evidence type="ECO:0000256" key="3">
    <source>
        <dbReference type="ARBA" id="ARBA00022679"/>
    </source>
</evidence>
<keyword evidence="4" id="KW-0479">Metal-binding</keyword>
<comment type="similarity">
    <text evidence="2">Belongs to the FPP/GGPP synthase family.</text>
</comment>
<dbReference type="InterPro" id="IPR000092">
    <property type="entry name" value="Polyprenyl_synt"/>
</dbReference>
<evidence type="ECO:0000256" key="2">
    <source>
        <dbReference type="ARBA" id="ARBA00006706"/>
    </source>
</evidence>
<evidence type="ECO:0000256" key="1">
    <source>
        <dbReference type="ARBA" id="ARBA00001946"/>
    </source>
</evidence>
<proteinExistence type="inferred from homology"/>
<evidence type="ECO:0000313" key="6">
    <source>
        <dbReference type="EMBL" id="EQD29009.1"/>
    </source>
</evidence>
<comment type="cofactor">
    <cofactor evidence="1">
        <name>Mg(2+)</name>
        <dbReference type="ChEBI" id="CHEBI:18420"/>
    </cofactor>
</comment>
<dbReference type="Gene3D" id="1.10.600.10">
    <property type="entry name" value="Farnesyl Diphosphate Synthase"/>
    <property type="match status" value="1"/>
</dbReference>
<sequence>EAHELGGSAADFGQGIAITLGDLFEALTVDLLLRCRVPPARILGALREYRWMTERTALGQLLDVLNASRPVDEVSEREVLVVHRLKSAIYTVASPLKLGALLAGAREARVKALGEIGEAYGTAFQLRDDVLGVGTQDERSVGKSTNDLFEGKRTLLTVHAWHHAGRDGREALGRVLGNPLATPEQFDQALSVIEETGSFEHSEEEIHQAVARGDRIVDRLPGLGAPDRALLREIGVALTERTQ</sequence>
<name>T0ZJT9_9ZZZZ</name>
<protein>
    <submittedName>
        <fullName evidence="6">Geranylgeranyl pyrophosphate synthase</fullName>
    </submittedName>
</protein>
<dbReference type="Pfam" id="PF00348">
    <property type="entry name" value="polyprenyl_synt"/>
    <property type="match status" value="1"/>
</dbReference>
<organism evidence="6">
    <name type="scientific">mine drainage metagenome</name>
    <dbReference type="NCBI Taxonomy" id="410659"/>
    <lineage>
        <taxon>unclassified sequences</taxon>
        <taxon>metagenomes</taxon>
        <taxon>ecological metagenomes</taxon>
    </lineage>
</organism>
<dbReference type="PROSITE" id="PS00444">
    <property type="entry name" value="POLYPRENYL_SYNTHASE_2"/>
    <property type="match status" value="1"/>
</dbReference>
<dbReference type="GO" id="GO:0046872">
    <property type="term" value="F:metal ion binding"/>
    <property type="evidence" value="ECO:0007669"/>
    <property type="project" value="UniProtKB-KW"/>
</dbReference>